<evidence type="ECO:0000259" key="1">
    <source>
        <dbReference type="PROSITE" id="PS51736"/>
    </source>
</evidence>
<name>A0A212L2E5_9HYPH</name>
<dbReference type="InterPro" id="IPR006119">
    <property type="entry name" value="Resolv_N"/>
</dbReference>
<dbReference type="AlphaFoldDB" id="A0A212L2E5"/>
<dbReference type="CDD" id="cd00338">
    <property type="entry name" value="Ser_Recombinase"/>
    <property type="match status" value="1"/>
</dbReference>
<reference evidence="3" key="1">
    <citation type="submission" date="2016-08" db="EMBL/GenBank/DDBJ databases">
        <authorList>
            <person name="Seilhamer J.J."/>
        </authorList>
    </citation>
    <scope>NUCLEOTIDE SEQUENCE</scope>
    <source>
        <strain evidence="3">86</strain>
    </source>
</reference>
<evidence type="ECO:0000313" key="3">
    <source>
        <dbReference type="EMBL" id="SCM71698.1"/>
    </source>
</evidence>
<dbReference type="InterPro" id="IPR036162">
    <property type="entry name" value="Resolvase-like_N_sf"/>
</dbReference>
<dbReference type="PROSITE" id="PS51737">
    <property type="entry name" value="RECOMBINASE_DNA_BIND"/>
    <property type="match status" value="1"/>
</dbReference>
<accession>A0A212L2E5</accession>
<feature type="domain" description="Resolvase/invertase-type recombinase catalytic" evidence="1">
    <location>
        <begin position="4"/>
        <end position="150"/>
    </location>
</feature>
<organism evidence="3">
    <name type="scientific">uncultured Pleomorphomonas sp</name>
    <dbReference type="NCBI Taxonomy" id="442121"/>
    <lineage>
        <taxon>Bacteria</taxon>
        <taxon>Pseudomonadati</taxon>
        <taxon>Pseudomonadota</taxon>
        <taxon>Alphaproteobacteria</taxon>
        <taxon>Hyphomicrobiales</taxon>
        <taxon>Pleomorphomonadaceae</taxon>
        <taxon>Pleomorphomonas</taxon>
        <taxon>environmental samples</taxon>
    </lineage>
</organism>
<dbReference type="PANTHER" id="PTHR30461">
    <property type="entry name" value="DNA-INVERTASE FROM LAMBDOID PROPHAGE"/>
    <property type="match status" value="1"/>
</dbReference>
<dbReference type="PROSITE" id="PS51736">
    <property type="entry name" value="RECOMBINASES_3"/>
    <property type="match status" value="1"/>
</dbReference>
<dbReference type="GO" id="GO:0000150">
    <property type="term" value="F:DNA strand exchange activity"/>
    <property type="evidence" value="ECO:0007669"/>
    <property type="project" value="InterPro"/>
</dbReference>
<dbReference type="RefSeq" id="WP_288200224.1">
    <property type="nucleotide sequence ID" value="NZ_LT608334.1"/>
</dbReference>
<dbReference type="InterPro" id="IPR025827">
    <property type="entry name" value="Zn_ribbon_recom_dom"/>
</dbReference>
<dbReference type="Pfam" id="PF13408">
    <property type="entry name" value="Zn_ribbon_recom"/>
    <property type="match status" value="1"/>
</dbReference>
<dbReference type="InterPro" id="IPR050639">
    <property type="entry name" value="SSR_resolvase"/>
</dbReference>
<sequence length="542" mass="60395">MSRRAVCYSRFSTDLQNERSIEDQEALVRRYCQLHDLKLVELYSDAAQSGASLFGREGLLELLSDAKAAKFDCVVVEELDRLSRDMEDLAGIHKRLTFAGIDIIAVHEGTASTVTVGLRGLVGQLYREDNSRKVRRGLQGLVREGRSAGGKPYGYKADPANKGRLLLMEEEAAVVRRIFEDYAAGKSPRSIARELQIEHAPVPRGGASWSANTIYGWAVRGSGILRNHLYAGQLVWNKVRMVKDPDTGRRVSRPNPPSEWQITDVPEYQIVPTELFDRVQEMIAPRARTRKEVGSMRRPVRLLSGLLRCGSCGAGMSTKGKDKSGRYRIECSRQRDTGSCPNPQTFYLDRVEQAVVNVLRKELKHPKLLVEYVQAYNEARVEYASKLQKKRSVLEKRVRDLDAECERLISFIAKGVGNTDRLGAQYQLRCDELDAAKLELSREPEPLTAVTLHPAALKAYAEDLERLSEAMNSRLSAGYTEISRLLRELVHSVVVRRGKEPGEIEITLNGKLRSLLAQPLVKSGVGGVVVAAGGIEPPTYGL</sequence>
<dbReference type="Pfam" id="PF00239">
    <property type="entry name" value="Resolvase"/>
    <property type="match status" value="1"/>
</dbReference>
<dbReference type="EMBL" id="FMJD01000002">
    <property type="protein sequence ID" value="SCM71698.1"/>
    <property type="molecule type" value="Genomic_DNA"/>
</dbReference>
<dbReference type="InterPro" id="IPR011109">
    <property type="entry name" value="DNA_bind_recombinase_dom"/>
</dbReference>
<gene>
    <name evidence="3" type="ORF">KL86PLE_100311</name>
</gene>
<dbReference type="Pfam" id="PF07508">
    <property type="entry name" value="Recombinase"/>
    <property type="match status" value="1"/>
</dbReference>
<protein>
    <submittedName>
        <fullName evidence="3">Phage integrase</fullName>
    </submittedName>
</protein>
<feature type="domain" description="Recombinase" evidence="2">
    <location>
        <begin position="152"/>
        <end position="289"/>
    </location>
</feature>
<dbReference type="SUPFAM" id="SSF53041">
    <property type="entry name" value="Resolvase-like"/>
    <property type="match status" value="1"/>
</dbReference>
<dbReference type="Gene3D" id="3.90.1750.20">
    <property type="entry name" value="Putative Large Serine Recombinase, Chain B, Domain 2"/>
    <property type="match status" value="1"/>
</dbReference>
<dbReference type="InterPro" id="IPR038109">
    <property type="entry name" value="DNA_bind_recomb_sf"/>
</dbReference>
<evidence type="ECO:0000259" key="2">
    <source>
        <dbReference type="PROSITE" id="PS51737"/>
    </source>
</evidence>
<dbReference type="PANTHER" id="PTHR30461:SF23">
    <property type="entry name" value="DNA RECOMBINASE-RELATED"/>
    <property type="match status" value="1"/>
</dbReference>
<dbReference type="Gene3D" id="3.40.50.1390">
    <property type="entry name" value="Resolvase, N-terminal catalytic domain"/>
    <property type="match status" value="1"/>
</dbReference>
<proteinExistence type="predicted"/>
<dbReference type="SMART" id="SM00857">
    <property type="entry name" value="Resolvase"/>
    <property type="match status" value="1"/>
</dbReference>
<dbReference type="GO" id="GO:0003677">
    <property type="term" value="F:DNA binding"/>
    <property type="evidence" value="ECO:0007669"/>
    <property type="project" value="InterPro"/>
</dbReference>